<keyword evidence="6 8" id="KW-1133">Transmembrane helix</keyword>
<feature type="domain" description="EamA" evidence="9">
    <location>
        <begin position="16"/>
        <end position="150"/>
    </location>
</feature>
<dbReference type="EMBL" id="FQUZ01000022">
    <property type="protein sequence ID" value="SHF43700.1"/>
    <property type="molecule type" value="Genomic_DNA"/>
</dbReference>
<feature type="transmembrane region" description="Helical" evidence="8">
    <location>
        <begin position="159"/>
        <end position="175"/>
    </location>
</feature>
<dbReference type="PANTHER" id="PTHR22911:SF137">
    <property type="entry name" value="SOLUTE CARRIER FAMILY 35 MEMBER G2-RELATED"/>
    <property type="match status" value="1"/>
</dbReference>
<feature type="transmembrane region" description="Helical" evidence="8">
    <location>
        <begin position="276"/>
        <end position="298"/>
    </location>
</feature>
<reference evidence="10 11" key="1">
    <citation type="submission" date="2016-11" db="EMBL/GenBank/DDBJ databases">
        <authorList>
            <person name="Jaros S."/>
            <person name="Januszkiewicz K."/>
            <person name="Wedrychowicz H."/>
        </authorList>
    </citation>
    <scope>NUCLEOTIDE SEQUENCE [LARGE SCALE GENOMIC DNA]</scope>
    <source>
        <strain evidence="10 11">DSM 16112</strain>
    </source>
</reference>
<evidence type="ECO:0000313" key="10">
    <source>
        <dbReference type="EMBL" id="SHF43700.1"/>
    </source>
</evidence>
<keyword evidence="5 8" id="KW-0812">Transmembrane</keyword>
<feature type="transmembrane region" description="Helical" evidence="8">
    <location>
        <begin position="112"/>
        <end position="129"/>
    </location>
</feature>
<evidence type="ECO:0000256" key="2">
    <source>
        <dbReference type="ARBA" id="ARBA00007362"/>
    </source>
</evidence>
<comment type="subcellular location">
    <subcellularLocation>
        <location evidence="1">Cell membrane</location>
        <topology evidence="1">Multi-pass membrane protein</topology>
    </subcellularLocation>
</comment>
<dbReference type="RefSeq" id="WP_073356502.1">
    <property type="nucleotide sequence ID" value="NZ_FQUZ01000022.1"/>
</dbReference>
<accession>A0A1M5BMS4</accession>
<dbReference type="NCBIfam" id="TIGR00688">
    <property type="entry name" value="rarD"/>
    <property type="match status" value="1"/>
</dbReference>
<feature type="transmembrane region" description="Helical" evidence="8">
    <location>
        <begin position="16"/>
        <end position="35"/>
    </location>
</feature>
<organism evidence="10 11">
    <name type="scientific">Lampropedia hyalina DSM 16112</name>
    <dbReference type="NCBI Taxonomy" id="1122156"/>
    <lineage>
        <taxon>Bacteria</taxon>
        <taxon>Pseudomonadati</taxon>
        <taxon>Pseudomonadota</taxon>
        <taxon>Betaproteobacteria</taxon>
        <taxon>Burkholderiales</taxon>
        <taxon>Comamonadaceae</taxon>
        <taxon>Lampropedia</taxon>
    </lineage>
</organism>
<comment type="similarity">
    <text evidence="2">Belongs to the EamA transporter family.</text>
</comment>
<feature type="transmembrane region" description="Helical" evidence="8">
    <location>
        <begin position="219"/>
        <end position="239"/>
    </location>
</feature>
<dbReference type="STRING" id="1122156.SAMN02745117_01948"/>
<proteinExistence type="inferred from homology"/>
<keyword evidence="7 8" id="KW-0472">Membrane</keyword>
<feature type="transmembrane region" description="Helical" evidence="8">
    <location>
        <begin position="80"/>
        <end position="100"/>
    </location>
</feature>
<dbReference type="InterPro" id="IPR004626">
    <property type="entry name" value="RarD"/>
</dbReference>
<dbReference type="GO" id="GO:0005886">
    <property type="term" value="C:plasma membrane"/>
    <property type="evidence" value="ECO:0007669"/>
    <property type="project" value="UniProtKB-SubCell"/>
</dbReference>
<protein>
    <submittedName>
        <fullName evidence="10">Chloramphenicol-sensitive protein RarD</fullName>
    </submittedName>
</protein>
<dbReference type="AlphaFoldDB" id="A0A1M5BMS4"/>
<evidence type="ECO:0000313" key="11">
    <source>
        <dbReference type="Proteomes" id="UP000184327"/>
    </source>
</evidence>
<dbReference type="Pfam" id="PF00892">
    <property type="entry name" value="EamA"/>
    <property type="match status" value="1"/>
</dbReference>
<evidence type="ECO:0000256" key="5">
    <source>
        <dbReference type="ARBA" id="ARBA00022692"/>
    </source>
</evidence>
<evidence type="ECO:0000259" key="9">
    <source>
        <dbReference type="Pfam" id="PF00892"/>
    </source>
</evidence>
<sequence length="305" mass="33249">MPSSIRPASDTAETRTGILYAFMAYGSWGGVTLYWKWIAWLPSGQAIAHRVVWSVLLLLGLLVAARELPALRGVFLRPRLLLTLACTGLLVSANWLLFVWAVNSGHIVQSSLGYFINPLFSVLLGVLVLGERLRPVQWLAVGLAVSGVLWQVIGLGAWPWISLGLAASFALYGLVRKSTPVSGTVGLAVETLMVLPLAMLYLGWVAWQPDAVGWRSQGWGGMVAVTLAGVVTALPLLWFANAARRLPLSTLGFIQYIAPSIQLAIGVLIYKEAFTLHHLISFGLIWLALLVFSLDTLAHRRHRHG</sequence>
<evidence type="ECO:0000256" key="7">
    <source>
        <dbReference type="ARBA" id="ARBA00023136"/>
    </source>
</evidence>
<feature type="transmembrane region" description="Helical" evidence="8">
    <location>
        <begin position="251"/>
        <end position="270"/>
    </location>
</feature>
<feature type="transmembrane region" description="Helical" evidence="8">
    <location>
        <begin position="136"/>
        <end position="153"/>
    </location>
</feature>
<evidence type="ECO:0000256" key="4">
    <source>
        <dbReference type="ARBA" id="ARBA00022475"/>
    </source>
</evidence>
<dbReference type="OrthoDB" id="369870at2"/>
<keyword evidence="3" id="KW-0813">Transport</keyword>
<name>A0A1M5BMS4_9BURK</name>
<feature type="transmembrane region" description="Helical" evidence="8">
    <location>
        <begin position="187"/>
        <end position="207"/>
    </location>
</feature>
<dbReference type="InterPro" id="IPR000620">
    <property type="entry name" value="EamA_dom"/>
</dbReference>
<evidence type="ECO:0000256" key="8">
    <source>
        <dbReference type="SAM" id="Phobius"/>
    </source>
</evidence>
<dbReference type="PANTHER" id="PTHR22911">
    <property type="entry name" value="ACYL-MALONYL CONDENSING ENZYME-RELATED"/>
    <property type="match status" value="1"/>
</dbReference>
<evidence type="ECO:0000256" key="3">
    <source>
        <dbReference type="ARBA" id="ARBA00022448"/>
    </source>
</evidence>
<dbReference type="InterPro" id="IPR037185">
    <property type="entry name" value="EmrE-like"/>
</dbReference>
<dbReference type="SUPFAM" id="SSF103481">
    <property type="entry name" value="Multidrug resistance efflux transporter EmrE"/>
    <property type="match status" value="2"/>
</dbReference>
<keyword evidence="11" id="KW-1185">Reference proteome</keyword>
<feature type="transmembrane region" description="Helical" evidence="8">
    <location>
        <begin position="47"/>
        <end position="68"/>
    </location>
</feature>
<evidence type="ECO:0000256" key="6">
    <source>
        <dbReference type="ARBA" id="ARBA00022989"/>
    </source>
</evidence>
<gene>
    <name evidence="10" type="ORF">SAMN02745117_01948</name>
</gene>
<keyword evidence="4" id="KW-1003">Cell membrane</keyword>
<dbReference type="Proteomes" id="UP000184327">
    <property type="component" value="Unassembled WGS sequence"/>
</dbReference>
<evidence type="ECO:0000256" key="1">
    <source>
        <dbReference type="ARBA" id="ARBA00004651"/>
    </source>
</evidence>